<keyword evidence="1" id="KW-0472">Membrane</keyword>
<feature type="transmembrane region" description="Helical" evidence="1">
    <location>
        <begin position="126"/>
        <end position="149"/>
    </location>
</feature>
<reference evidence="2" key="1">
    <citation type="submission" date="2019-08" db="EMBL/GenBank/DDBJ databases">
        <authorList>
            <person name="Kucharzyk K."/>
            <person name="Murdoch R.W."/>
            <person name="Higgins S."/>
            <person name="Loffler F."/>
        </authorList>
    </citation>
    <scope>NUCLEOTIDE SEQUENCE</scope>
</reference>
<comment type="caution">
    <text evidence="2">The sequence shown here is derived from an EMBL/GenBank/DDBJ whole genome shotgun (WGS) entry which is preliminary data.</text>
</comment>
<organism evidence="2">
    <name type="scientific">bioreactor metagenome</name>
    <dbReference type="NCBI Taxonomy" id="1076179"/>
    <lineage>
        <taxon>unclassified sequences</taxon>
        <taxon>metagenomes</taxon>
        <taxon>ecological metagenomes</taxon>
    </lineage>
</organism>
<dbReference type="EMBL" id="VSSQ01004317">
    <property type="protein sequence ID" value="MPM24675.1"/>
    <property type="molecule type" value="Genomic_DNA"/>
</dbReference>
<feature type="transmembrane region" description="Helical" evidence="1">
    <location>
        <begin position="59"/>
        <end position="79"/>
    </location>
</feature>
<evidence type="ECO:0000313" key="2">
    <source>
        <dbReference type="EMBL" id="MPM24675.1"/>
    </source>
</evidence>
<keyword evidence="1" id="KW-1133">Transmembrane helix</keyword>
<gene>
    <name evidence="2" type="ORF">SDC9_71159</name>
</gene>
<feature type="transmembrane region" description="Helical" evidence="1">
    <location>
        <begin position="26"/>
        <end position="47"/>
    </location>
</feature>
<protein>
    <submittedName>
        <fullName evidence="2">Uncharacterized protein</fullName>
    </submittedName>
</protein>
<feature type="transmembrane region" description="Helical" evidence="1">
    <location>
        <begin position="91"/>
        <end position="114"/>
    </location>
</feature>
<evidence type="ECO:0000256" key="1">
    <source>
        <dbReference type="SAM" id="Phobius"/>
    </source>
</evidence>
<sequence length="164" mass="18128">MRKSILITLTLIPVIAGYILNLTLMIPGIGTLLFYLIPAVIMIFWFYLGNLYSQTSWHFVPAMLIGNAVGILSLLLYVWEFLLHSDDTRNLFLAGLSQCFTASGPILLTARIAIPFEPQKNVIGQASATAMQVIGVVLMIFIFAAGYILGAVNRRKQGHRTAKK</sequence>
<keyword evidence="1" id="KW-0812">Transmembrane</keyword>
<dbReference type="AlphaFoldDB" id="A0A644Y802"/>
<accession>A0A644Y802</accession>
<proteinExistence type="predicted"/>
<name>A0A644Y802_9ZZZZ</name>